<evidence type="ECO:0000256" key="5">
    <source>
        <dbReference type="ARBA" id="ARBA00022989"/>
    </source>
</evidence>
<comment type="subcellular location">
    <subcellularLocation>
        <location evidence="1">Membrane</location>
        <topology evidence="1">Multi-pass membrane protein</topology>
    </subcellularLocation>
</comment>
<reference evidence="9" key="1">
    <citation type="submission" date="2020-05" db="EMBL/GenBank/DDBJ databases">
        <title>Phylogenomic resolution of chytrid fungi.</title>
        <authorList>
            <person name="Stajich J.E."/>
            <person name="Amses K."/>
            <person name="Simmons R."/>
            <person name="Seto K."/>
            <person name="Myers J."/>
            <person name="Bonds A."/>
            <person name="Quandt C.A."/>
            <person name="Barry K."/>
            <person name="Liu P."/>
            <person name="Grigoriev I."/>
            <person name="Longcore J.E."/>
            <person name="James T.Y."/>
        </authorList>
    </citation>
    <scope>NUCLEOTIDE SEQUENCE</scope>
    <source>
        <strain evidence="9">JEL0513</strain>
    </source>
</reference>
<feature type="transmembrane region" description="Helical" evidence="7">
    <location>
        <begin position="358"/>
        <end position="382"/>
    </location>
</feature>
<sequence>MAPVLPWIVLFCYVGTLGGLLVALTYEENKGSSYLYYCLTALNGLIALYVIVEAICALVVRAIFPPHKVSRSAKHSNKPNETLIVPFAVYSSTCIIAAYLPNEKDLIVDTVNHFLNAVDWPCAHAIVLAYNTPHDLTVENQLQQIALSSAGRFQVLRVPDSKSKAENVNHALSLLANKNSQTHIVSVFDADHRPYPDAITQVISTLHQFEVSAKKKSKHKSAVCVQGRCIIRNGGQTIITRIIEPEFDMIYNIFHVGFNALHGHGLFGGSNGHWRAPALSALLMDDTMLTEDIDLSVRALANDMHIIYDHRVRSSEEAPTTLAAYVKQRQRWAQGWFQITLHRSFWAIRSTKSIGMKFGMVMFLIFRELSFHFNTLLTIQVIIGLVRNPSINNYIWIAAGTFGFLFIVILLSVQNKLNGILFCLVYLLYSYLQIYIVLISEVKEFLAIAKWKVTKRTVPNKIQRENNESQVALVEIP</sequence>
<evidence type="ECO:0000259" key="8">
    <source>
        <dbReference type="Pfam" id="PF13632"/>
    </source>
</evidence>
<dbReference type="PANTHER" id="PTHR43867:SF2">
    <property type="entry name" value="CELLULOSE SYNTHASE CATALYTIC SUBUNIT A [UDP-FORMING]"/>
    <property type="match status" value="1"/>
</dbReference>
<protein>
    <recommendedName>
        <fullName evidence="8">Glycosyltransferase 2-like domain-containing protein</fullName>
    </recommendedName>
</protein>
<keyword evidence="5 7" id="KW-1133">Transmembrane helix</keyword>
<evidence type="ECO:0000256" key="6">
    <source>
        <dbReference type="ARBA" id="ARBA00023136"/>
    </source>
</evidence>
<keyword evidence="2" id="KW-0328">Glycosyltransferase</keyword>
<dbReference type="GO" id="GO:0016757">
    <property type="term" value="F:glycosyltransferase activity"/>
    <property type="evidence" value="ECO:0007669"/>
    <property type="project" value="UniProtKB-KW"/>
</dbReference>
<evidence type="ECO:0000313" key="9">
    <source>
        <dbReference type="EMBL" id="KAJ3122915.1"/>
    </source>
</evidence>
<evidence type="ECO:0000256" key="4">
    <source>
        <dbReference type="ARBA" id="ARBA00022692"/>
    </source>
</evidence>
<evidence type="ECO:0000313" key="10">
    <source>
        <dbReference type="Proteomes" id="UP001211907"/>
    </source>
</evidence>
<comment type="caution">
    <text evidence="9">The sequence shown here is derived from an EMBL/GenBank/DDBJ whole genome shotgun (WGS) entry which is preliminary data.</text>
</comment>
<evidence type="ECO:0000256" key="2">
    <source>
        <dbReference type="ARBA" id="ARBA00022676"/>
    </source>
</evidence>
<dbReference type="CDD" id="cd06423">
    <property type="entry name" value="CESA_like"/>
    <property type="match status" value="1"/>
</dbReference>
<dbReference type="EMBL" id="JADGJH010000773">
    <property type="protein sequence ID" value="KAJ3122915.1"/>
    <property type="molecule type" value="Genomic_DNA"/>
</dbReference>
<dbReference type="Pfam" id="PF13632">
    <property type="entry name" value="Glyco_trans_2_3"/>
    <property type="match status" value="1"/>
</dbReference>
<dbReference type="GO" id="GO:0016020">
    <property type="term" value="C:membrane"/>
    <property type="evidence" value="ECO:0007669"/>
    <property type="project" value="UniProtKB-SubCell"/>
</dbReference>
<dbReference type="InterPro" id="IPR050321">
    <property type="entry name" value="Glycosyltr_2/OpgH_subfam"/>
</dbReference>
<dbReference type="Gene3D" id="3.90.550.10">
    <property type="entry name" value="Spore Coat Polysaccharide Biosynthesis Protein SpsA, Chain A"/>
    <property type="match status" value="1"/>
</dbReference>
<proteinExistence type="predicted"/>
<feature type="transmembrane region" description="Helical" evidence="7">
    <location>
        <begin position="420"/>
        <end position="438"/>
    </location>
</feature>
<dbReference type="PANTHER" id="PTHR43867">
    <property type="entry name" value="CELLULOSE SYNTHASE CATALYTIC SUBUNIT A [UDP-FORMING]"/>
    <property type="match status" value="1"/>
</dbReference>
<feature type="transmembrane region" description="Helical" evidence="7">
    <location>
        <begin position="36"/>
        <end position="63"/>
    </location>
</feature>
<dbReference type="Proteomes" id="UP001211907">
    <property type="component" value="Unassembled WGS sequence"/>
</dbReference>
<keyword evidence="3" id="KW-0808">Transferase</keyword>
<name>A0AAD5T3L2_9FUNG</name>
<accession>A0AAD5T3L2</accession>
<feature type="transmembrane region" description="Helical" evidence="7">
    <location>
        <begin position="394"/>
        <end position="413"/>
    </location>
</feature>
<evidence type="ECO:0000256" key="7">
    <source>
        <dbReference type="SAM" id="Phobius"/>
    </source>
</evidence>
<keyword evidence="6 7" id="KW-0472">Membrane</keyword>
<dbReference type="AlphaFoldDB" id="A0AAD5T3L2"/>
<keyword evidence="10" id="KW-1185">Reference proteome</keyword>
<organism evidence="9 10">
    <name type="scientific">Physocladia obscura</name>
    <dbReference type="NCBI Taxonomy" id="109957"/>
    <lineage>
        <taxon>Eukaryota</taxon>
        <taxon>Fungi</taxon>
        <taxon>Fungi incertae sedis</taxon>
        <taxon>Chytridiomycota</taxon>
        <taxon>Chytridiomycota incertae sedis</taxon>
        <taxon>Chytridiomycetes</taxon>
        <taxon>Chytridiales</taxon>
        <taxon>Chytriomycetaceae</taxon>
        <taxon>Physocladia</taxon>
    </lineage>
</organism>
<evidence type="ECO:0000256" key="1">
    <source>
        <dbReference type="ARBA" id="ARBA00004141"/>
    </source>
</evidence>
<evidence type="ECO:0000256" key="3">
    <source>
        <dbReference type="ARBA" id="ARBA00022679"/>
    </source>
</evidence>
<dbReference type="InterPro" id="IPR001173">
    <property type="entry name" value="Glyco_trans_2-like"/>
</dbReference>
<keyword evidence="4 7" id="KW-0812">Transmembrane</keyword>
<feature type="domain" description="Glycosyltransferase 2-like" evidence="8">
    <location>
        <begin position="186"/>
        <end position="394"/>
    </location>
</feature>
<feature type="transmembrane region" description="Helical" evidence="7">
    <location>
        <begin position="6"/>
        <end position="24"/>
    </location>
</feature>
<dbReference type="SUPFAM" id="SSF53448">
    <property type="entry name" value="Nucleotide-diphospho-sugar transferases"/>
    <property type="match status" value="1"/>
</dbReference>
<dbReference type="InterPro" id="IPR029044">
    <property type="entry name" value="Nucleotide-diphossugar_trans"/>
</dbReference>
<gene>
    <name evidence="9" type="ORF">HK100_011793</name>
</gene>